<evidence type="ECO:0000313" key="2">
    <source>
        <dbReference type="Proteomes" id="UP000230543"/>
    </source>
</evidence>
<dbReference type="SUPFAM" id="SSF53474">
    <property type="entry name" value="alpha/beta-Hydrolases"/>
    <property type="match status" value="1"/>
</dbReference>
<organism evidence="1 2">
    <name type="scientific">Candidatus Komeilibacteria bacterium CG10_big_fil_rev_8_21_14_0_10_41_13</name>
    <dbReference type="NCBI Taxonomy" id="1974476"/>
    <lineage>
        <taxon>Bacteria</taxon>
        <taxon>Candidatus Komeiliibacteriota</taxon>
    </lineage>
</organism>
<dbReference type="GO" id="GO:0016787">
    <property type="term" value="F:hydrolase activity"/>
    <property type="evidence" value="ECO:0007669"/>
    <property type="project" value="InterPro"/>
</dbReference>
<gene>
    <name evidence="1" type="ORF">COU22_00495</name>
</gene>
<sequence length="175" mass="19745">LQWLKDSLTSKGYEAKVPAMPNPEEPEIEAWLKALHDNLPDSVDENIILVGHSIGCQAVLRYLERLPQVSKICGLLLLAPWMELDQQTLKEEGEEVKKVARPWMETPIDFTKVKSMVGKVVAIFSDNDPYVPLAQKDLFARELGAEIIIEHNRGHFDPSSRVKELSSALEAILKF</sequence>
<proteinExistence type="predicted"/>
<dbReference type="PANTHER" id="PTHR15394:SF3">
    <property type="entry name" value="SERINE HYDROLASE RBBP9"/>
    <property type="match status" value="1"/>
</dbReference>
<dbReference type="EMBL" id="PFBO01000017">
    <property type="protein sequence ID" value="PIT90743.1"/>
    <property type="molecule type" value="Genomic_DNA"/>
</dbReference>
<dbReference type="PANTHER" id="PTHR15394">
    <property type="entry name" value="SERINE HYDROLASE RBBP9"/>
    <property type="match status" value="1"/>
</dbReference>
<dbReference type="Pfam" id="PF06821">
    <property type="entry name" value="Ser_hydrolase"/>
    <property type="match status" value="1"/>
</dbReference>
<evidence type="ECO:0000313" key="1">
    <source>
        <dbReference type="EMBL" id="PIT90743.1"/>
    </source>
</evidence>
<dbReference type="AlphaFoldDB" id="A0A2M6WD92"/>
<name>A0A2M6WD92_9BACT</name>
<protein>
    <recommendedName>
        <fullName evidence="3">Serine hydrolase family protein</fullName>
    </recommendedName>
</protein>
<dbReference type="InterPro" id="IPR010662">
    <property type="entry name" value="RBBP9/YdeN"/>
</dbReference>
<dbReference type="Proteomes" id="UP000230543">
    <property type="component" value="Unassembled WGS sequence"/>
</dbReference>
<accession>A0A2M6WD92</accession>
<dbReference type="Gene3D" id="3.40.50.1820">
    <property type="entry name" value="alpha/beta hydrolase"/>
    <property type="match status" value="1"/>
</dbReference>
<dbReference type="InterPro" id="IPR029058">
    <property type="entry name" value="AB_hydrolase_fold"/>
</dbReference>
<comment type="caution">
    <text evidence="1">The sequence shown here is derived from an EMBL/GenBank/DDBJ whole genome shotgun (WGS) entry which is preliminary data.</text>
</comment>
<feature type="non-terminal residue" evidence="1">
    <location>
        <position position="1"/>
    </location>
</feature>
<evidence type="ECO:0008006" key="3">
    <source>
        <dbReference type="Google" id="ProtNLM"/>
    </source>
</evidence>
<reference evidence="2" key="1">
    <citation type="submission" date="2017-09" db="EMBL/GenBank/DDBJ databases">
        <title>Depth-based differentiation of microbial function through sediment-hosted aquifers and enrichment of novel symbionts in the deep terrestrial subsurface.</title>
        <authorList>
            <person name="Probst A.J."/>
            <person name="Ladd B."/>
            <person name="Jarett J.K."/>
            <person name="Geller-Mcgrath D.E."/>
            <person name="Sieber C.M.K."/>
            <person name="Emerson J.B."/>
            <person name="Anantharaman K."/>
            <person name="Thomas B.C."/>
            <person name="Malmstrom R."/>
            <person name="Stieglmeier M."/>
            <person name="Klingl A."/>
            <person name="Woyke T."/>
            <person name="Ryan C.M."/>
            <person name="Banfield J.F."/>
        </authorList>
    </citation>
    <scope>NUCLEOTIDE SEQUENCE [LARGE SCALE GENOMIC DNA]</scope>
</reference>